<evidence type="ECO:0000256" key="6">
    <source>
        <dbReference type="ARBA" id="ARBA00022687"/>
    </source>
</evidence>
<evidence type="ECO:0000256" key="4">
    <source>
        <dbReference type="ARBA" id="ARBA00022525"/>
    </source>
</evidence>
<protein>
    <recommendedName>
        <fullName evidence="8">Protein Wnt</fullName>
    </recommendedName>
</protein>
<comment type="subcellular location">
    <subcellularLocation>
        <location evidence="1 8">Secreted</location>
        <location evidence="1 8">Extracellular space</location>
        <location evidence="1 8">Extracellular matrix</location>
    </subcellularLocation>
</comment>
<comment type="similarity">
    <text evidence="2 8">Belongs to the Wnt family.</text>
</comment>
<organism evidence="9 10">
    <name type="scientific">Hydra vulgaris</name>
    <name type="common">Hydra</name>
    <name type="synonym">Hydra attenuata</name>
    <dbReference type="NCBI Taxonomy" id="6087"/>
    <lineage>
        <taxon>Eukaryota</taxon>
        <taxon>Metazoa</taxon>
        <taxon>Cnidaria</taxon>
        <taxon>Hydrozoa</taxon>
        <taxon>Hydroidolina</taxon>
        <taxon>Anthoathecata</taxon>
        <taxon>Aplanulata</taxon>
        <taxon>Hydridae</taxon>
        <taxon>Hydra</taxon>
    </lineage>
</organism>
<keyword evidence="4" id="KW-0964">Secreted</keyword>
<evidence type="ECO:0000256" key="7">
    <source>
        <dbReference type="ARBA" id="ARBA00023157"/>
    </source>
</evidence>
<dbReference type="GeneID" id="100197163"/>
<keyword evidence="7" id="KW-1015">Disulfide bond</keyword>
<sequence>MDFTIYLIILMEIRINYANIKWLGVDQFPSSSSWSQNNVCRKSFGFNGRQVSFCRSNFEWMSLTKSSTADTKEECKDMLKDRRWNCQSVNKAPAYDDDLKKDTKESALLHSLAASSLALSIARGCMAGKLDKCSCFQTTRQFSFPSEMINPKNLSNIDNMVGCKDITRVGVEFANLFMKLGFREKATNENQEKSYTIRKHNIDVGLKELAQGEEIACICNGATAGCTTKYCHRRLKEYPVISKILLKKYDEAGFAKLKRLPVNDVKENVKNTFQIPFSQSEKLLYLDEGPDQCKIINGFHKSSRRQCVLDDAQPNSCSKLCCYGYREKVIEIISECNCKFVYCCRVECDKCKSMKKVYECV</sequence>
<dbReference type="PANTHER" id="PTHR12027">
    <property type="entry name" value="WNT RELATED"/>
    <property type="match status" value="1"/>
</dbReference>
<evidence type="ECO:0000256" key="1">
    <source>
        <dbReference type="ARBA" id="ARBA00004498"/>
    </source>
</evidence>
<dbReference type="PRINTS" id="PR01349">
    <property type="entry name" value="WNTPROTEIN"/>
</dbReference>
<dbReference type="InterPro" id="IPR043158">
    <property type="entry name" value="Wnt_C"/>
</dbReference>
<name>A0ABM4B730_HYDVU</name>
<dbReference type="Gene3D" id="3.30.2460.20">
    <property type="match status" value="1"/>
</dbReference>
<proteinExistence type="inferred from homology"/>
<keyword evidence="5" id="KW-0272">Extracellular matrix</keyword>
<dbReference type="SMART" id="SM00097">
    <property type="entry name" value="WNT1"/>
    <property type="match status" value="1"/>
</dbReference>
<evidence type="ECO:0000313" key="9">
    <source>
        <dbReference type="Proteomes" id="UP001652625"/>
    </source>
</evidence>
<reference evidence="10" key="2">
    <citation type="submission" date="2025-08" db="UniProtKB">
        <authorList>
            <consortium name="RefSeq"/>
        </authorList>
    </citation>
    <scope>IDENTIFICATION</scope>
</reference>
<comment type="function">
    <text evidence="8">Ligand for members of the frizzled family of seven transmembrane receptors.</text>
</comment>
<keyword evidence="9" id="KW-1185">Reference proteome</keyword>
<dbReference type="RefSeq" id="XP_065644667.1">
    <property type="nucleotide sequence ID" value="XM_065788595.1"/>
</dbReference>
<dbReference type="Proteomes" id="UP001652625">
    <property type="component" value="Chromosome 01"/>
</dbReference>
<accession>A0ABM4B730</accession>
<dbReference type="Pfam" id="PF00110">
    <property type="entry name" value="wnt"/>
    <property type="match status" value="1"/>
</dbReference>
<evidence type="ECO:0000256" key="3">
    <source>
        <dbReference type="ARBA" id="ARBA00022473"/>
    </source>
</evidence>
<evidence type="ECO:0000256" key="5">
    <source>
        <dbReference type="ARBA" id="ARBA00022530"/>
    </source>
</evidence>
<keyword evidence="3 8" id="KW-0217">Developmental protein</keyword>
<evidence type="ECO:0000256" key="8">
    <source>
        <dbReference type="RuleBase" id="RU003500"/>
    </source>
</evidence>
<dbReference type="InterPro" id="IPR005817">
    <property type="entry name" value="Wnt"/>
</dbReference>
<gene>
    <name evidence="10" type="primary">hywnt11</name>
</gene>
<reference evidence="9" key="1">
    <citation type="submission" date="2025-05" db="UniProtKB">
        <authorList>
            <consortium name="RefSeq"/>
        </authorList>
    </citation>
    <scope>NUCLEOTIDE SEQUENCE [LARGE SCALE GENOMIC DNA]</scope>
</reference>
<evidence type="ECO:0000313" key="10">
    <source>
        <dbReference type="RefSeq" id="XP_065644667.1"/>
    </source>
</evidence>
<evidence type="ECO:0000256" key="2">
    <source>
        <dbReference type="ARBA" id="ARBA00005683"/>
    </source>
</evidence>
<keyword evidence="6 8" id="KW-0879">Wnt signaling pathway</keyword>